<dbReference type="EMBL" id="PPTA01000004">
    <property type="protein sequence ID" value="TFB04338.1"/>
    <property type="molecule type" value="Genomic_DNA"/>
</dbReference>
<dbReference type="Proteomes" id="UP001642720">
    <property type="component" value="Unassembled WGS sequence"/>
</dbReference>
<comment type="caution">
    <text evidence="1">The sequence shown here is derived from an EMBL/GenBank/DDBJ whole genome shotgun (WGS) entry which is preliminary data.</text>
</comment>
<evidence type="ECO:0000313" key="2">
    <source>
        <dbReference type="Proteomes" id="UP001642720"/>
    </source>
</evidence>
<accession>A0ABY2H7Z3</accession>
<dbReference type="RefSeq" id="XP_073560539.1">
    <property type="nucleotide sequence ID" value="XM_073701460.1"/>
</dbReference>
<dbReference type="GeneID" id="300575910"/>
<evidence type="ECO:0000313" key="1">
    <source>
        <dbReference type="EMBL" id="TFB04338.1"/>
    </source>
</evidence>
<keyword evidence="2" id="KW-1185">Reference proteome</keyword>
<gene>
    <name evidence="1" type="ORF">CCMA1212_004144</name>
</gene>
<proteinExistence type="predicted"/>
<sequence length="154" mass="17829">MLSGAKLTRTDQYRTVLPDVAEVLEATYYTESPWAKAHRVRVRQTDGSEETYFMKVHELGNWRFERNKFTGRYFESYHSFIPKSEPIEDYDDRNALYSTELTLVSHEVQSARCGSAPGSRMVSPHRFVKDSCDRAIDEIRRLVEAYPEGYAASC</sequence>
<name>A0ABY2H7Z3_9HYPO</name>
<protein>
    <submittedName>
        <fullName evidence="1">Uncharacterized protein</fullName>
    </submittedName>
</protein>
<organism evidence="1 2">
    <name type="scientific">Trichoderma ghanense</name>
    <dbReference type="NCBI Taxonomy" id="65468"/>
    <lineage>
        <taxon>Eukaryota</taxon>
        <taxon>Fungi</taxon>
        <taxon>Dikarya</taxon>
        <taxon>Ascomycota</taxon>
        <taxon>Pezizomycotina</taxon>
        <taxon>Sordariomycetes</taxon>
        <taxon>Hypocreomycetidae</taxon>
        <taxon>Hypocreales</taxon>
        <taxon>Hypocreaceae</taxon>
        <taxon>Trichoderma</taxon>
    </lineage>
</organism>
<reference evidence="1 2" key="1">
    <citation type="submission" date="2018-01" db="EMBL/GenBank/DDBJ databases">
        <title>Genome characterization of the sugarcane-associated fungus Trichoderma ghanense CCMA-1212 and their application in lignocelulose bioconversion.</title>
        <authorList>
            <person name="Steindorff A.S."/>
            <person name="Mendes T.D."/>
            <person name="Vilela E.S.D."/>
            <person name="Rodrigues D.S."/>
            <person name="Formighieri E.F."/>
            <person name="Melo I.S."/>
            <person name="Favaro L.C.L."/>
        </authorList>
    </citation>
    <scope>NUCLEOTIDE SEQUENCE [LARGE SCALE GENOMIC DNA]</scope>
    <source>
        <strain evidence="1 2">CCMA-1212</strain>
    </source>
</reference>